<dbReference type="Pfam" id="PF13606">
    <property type="entry name" value="Ank_3"/>
    <property type="match status" value="1"/>
</dbReference>
<name>A0AAE0GUU4_9CHLO</name>
<dbReference type="SUPFAM" id="SSF51206">
    <property type="entry name" value="cAMP-binding domain-like"/>
    <property type="match status" value="2"/>
</dbReference>
<keyword evidence="5" id="KW-1133">Transmembrane helix</keyword>
<dbReference type="PANTHER" id="PTHR45743:SF2">
    <property type="entry name" value="POTASSIUM CHANNEL AKT1"/>
    <property type="match status" value="1"/>
</dbReference>
<feature type="transmembrane region" description="Helical" evidence="5">
    <location>
        <begin position="1827"/>
        <end position="1849"/>
    </location>
</feature>
<dbReference type="PROSITE" id="PS50297">
    <property type="entry name" value="ANK_REP_REGION"/>
    <property type="match status" value="2"/>
</dbReference>
<evidence type="ECO:0000313" key="7">
    <source>
        <dbReference type="EMBL" id="KAK3284501.1"/>
    </source>
</evidence>
<evidence type="ECO:0000256" key="5">
    <source>
        <dbReference type="SAM" id="Phobius"/>
    </source>
</evidence>
<keyword evidence="1" id="KW-0631">Potassium channel</keyword>
<feature type="region of interest" description="Disordered" evidence="4">
    <location>
        <begin position="321"/>
        <end position="340"/>
    </location>
</feature>
<dbReference type="Gene3D" id="1.25.40.20">
    <property type="entry name" value="Ankyrin repeat-containing domain"/>
    <property type="match status" value="5"/>
</dbReference>
<keyword evidence="2" id="KW-0406">Ion transport</keyword>
<feature type="compositionally biased region" description="Polar residues" evidence="4">
    <location>
        <begin position="2210"/>
        <end position="2219"/>
    </location>
</feature>
<dbReference type="Proteomes" id="UP001190700">
    <property type="component" value="Unassembled WGS sequence"/>
</dbReference>
<feature type="region of interest" description="Disordered" evidence="4">
    <location>
        <begin position="1656"/>
        <end position="1680"/>
    </location>
</feature>
<dbReference type="GO" id="GO:0005249">
    <property type="term" value="F:voltage-gated potassium channel activity"/>
    <property type="evidence" value="ECO:0007669"/>
    <property type="project" value="InterPro"/>
</dbReference>
<keyword evidence="3" id="KW-0040">ANK repeat</keyword>
<feature type="transmembrane region" description="Helical" evidence="5">
    <location>
        <begin position="459"/>
        <end position="475"/>
    </location>
</feature>
<dbReference type="InterPro" id="IPR014710">
    <property type="entry name" value="RmlC-like_jellyroll"/>
</dbReference>
<feature type="region of interest" description="Disordered" evidence="4">
    <location>
        <begin position="1334"/>
        <end position="1399"/>
    </location>
</feature>
<gene>
    <name evidence="7" type="ORF">CYMTET_7856</name>
</gene>
<feature type="repeat" description="ANK" evidence="3">
    <location>
        <begin position="1070"/>
        <end position="1102"/>
    </location>
</feature>
<reference evidence="7 8" key="1">
    <citation type="journal article" date="2015" name="Genome Biol. Evol.">
        <title>Comparative Genomics of a Bacterivorous Green Alga Reveals Evolutionary Causalities and Consequences of Phago-Mixotrophic Mode of Nutrition.</title>
        <authorList>
            <person name="Burns J.A."/>
            <person name="Paasch A."/>
            <person name="Narechania A."/>
            <person name="Kim E."/>
        </authorList>
    </citation>
    <scope>NUCLEOTIDE SEQUENCE [LARGE SCALE GENOMIC DNA]</scope>
    <source>
        <strain evidence="7 8">PLY_AMNH</strain>
    </source>
</reference>
<sequence>METEGAPKLALKLPEGGNNIAENYTKLDSVPPRSGDFDIPGSPLHAPRGQIVLDTVECAPKASSTPESEESDSSECDSESTTDPSTSELLDSDHRRQLVSDAPLPARSRTPERRSSKIAAGNITAELLGNNGHSSPYRELVDHITASHPDKNSGSLSPSLERMSLDIAQEGKIRASSPSTLVRMAKAHESRRVNPETYTGDPDLVVEAEDSIPMMHKMTPLNTKPTKARRNSQEPGKPERKKRRLSDTPLTNGLDMGSSRGGRRGSFLELFNLKSEPDNTTLPMSQVAPPRPTLRSMLKALLGMLCCGLYRTKAPKGILKSKSKFDDPVPKSREEEDHDVEEEKVKKRVRFKDAVTIQDNTTLLEKLFPLLFPDSPFLRIWNRFRIVIFAYQIWAMPFRIVFSTASKWANSPLFYMDIALDMLNFLDMVIKVNTTFVTADGEFVSTRQEIFRAYVKQDLWVDLSVVLLMYVGVLFQVGQVLWWIMAAPRIQYLYLLINFFRMQELNVHIKVRDLAVVKYLMLLLFGAHYIASVFFFCADMNNFDDDTWIRRVGVAKESYQYSPDRSWHSYLLALYKAFNHLTNMGFESIVPQNKADTTASLIAIFLQIVIYSYALSTLFHYLVMKDPIQEGHRRKMMNLALSVKKHNVSQETTDQIIKAYQFQYMKKVSHNLQTSIVLPKVLEEEIAKEKSSEMFDAKVNSWIFRGCSDQMINMIMVRMRDMFAMPGEVIAKKNDMSRLLIFMMSGQLEIVQDTGGVDVVIRTVRGWKDVGGNECCITGEVAFFLNINQPHTIRVKNTGDAHMLIFAKEDYVAGLDRHPDQRTIIENNVLTKFGFDRLGKRHEGMGADEEDPEVAELQESLQKELQMRAEDSLCTAAFAAKSGDIIAIRAFLKSMDVNSADYDGVTLLHIAAAFGQSAVVDEMIELPSIDVNATNRWKMTPLSCALDKNYIDVTQSLGKVGATCHVNDPAGALCSAASDGNLTLLKQLIDETKLDPNQGDYDKRTALHLASSEGNMESLAGAESRGASIHCQPRRHWMALVLRLLKGTERGSARRSAHRKGANVNCEDRWGGTPLEDAVKHDHSELASFLQRHGGNMNVAYASGLLCNAASIGDVTTIQLMNNSGTDLDTGDYDQRTALHLGAAGGALPVVVALANYSADINVKDRWGNPPLVDALGGVTQGHKLLACYLISMGAKVPDEVAARAKEVMETTSMVEVRQEIKNHQMDEKKRQIAKLNGKTSAEVDMAAGLGADTSRKCIQTTLAELTAVKSLMGLFNKACNTQQQTLVTARTTLLNAVHAQYEPVQQATMPTIAPGTGSTRLLEMRNMAQRLDEEEADPLDSGGIHDSPASAKASWAKNKWRQAVRRERQNSQHSGDDEDDLWSPLSAASPKATSSPKALGRTSLVPMLQLDSIEVDQVAVFAEEQLALSAKIRKMKKMSFRIPSMEMGLLAVAETFDMRMQQINADGKECLDVDLPSLDDIEAVCDDLDLFPTSDDLKHLCDDCETHDIAFGNAVELLAYSHTFQMLVLGIEHCEKVDDLLTCDHTSCALHETISLMHQLFMLLAREGEEFGMDDTKEEEEADADNDADPLETSRVFTQDILQIISTASARNSSSMESVMDMYKQIFDMDQMPYESMNFRDFNLLFTRWTCDDHASSDAKDNHKHHKPKEKHISREKAREEAIQKRRRAAEIRQLNFFLRWWDWIKTAITPAEKIMPDEEEEAMNKLVVKIPWYIIHPEGNAYRTYTKVLRIGAIYIFFMVPFRIAFEPFQTKDVLQSYWLLVDYLYDALFAIDMIFSCFTAYINKKSVLITDESKIRRHYLQTKFPFHALANFPIDLISSTVGASIIEMSWFRVPKLIHTWLIVDMLKKNQSMWYYDWMRLVGIVSATLHICTCLWFYMGNSKNQLTGGHLSWYERWEGFGASDNFLDQYLLTLYWVTDSVATSGSAMGLITPDTIGEVCFSIFLMFLNLTLWAFMTTEVLNLVMSADDELIDKRRQMKEVDDFVEARDVSDSLTLKIRSHFEERDRTLLDFTFRECILELNFPLQVEVLRSMHRGLISSVRLFEGCSDSFLDSVCVILRNSTFIPGEYIFQVNDMSTELPIIVSGSVELLVTQEDAMMEMVVERTLKRGNCIGEVSFLFNARQVQAARCCYDSALQCLTIPKQDWDNLMILYTDQLKIIQKNALNNWETISSARGPVGSSSHRSDGSNKTASSTASLAVDEEHLQDMIRVLHRRRKEWQANRMCIAASQGSLAGLKELCRGSGDKAVNDPNYLGRTPLHLAAAEGRLETVKYLLAMGADYRAEDDIAKNTALIEAVSNGYKDIVICLHSAGATLAEAGMDVAVKMCEAAAMGNLEGERPRPAPAAAVAGITQASSTFPFIALLHHHTIMCKGPEDMVQLPNYDFRTALHLAASNNSVAALDFLLRVPNIDINPVDRVGGTPLGDALREQNKAVAVALEEHGGLPNDHPDILAKFEKLKKKMQKDLQQESDEKIAQKLVDIVSASKERILREKFEQAIHLVKRDLRDRNLVSRLKTYAAIVEAAVVHSRQSMPSNLESGKMALRLDVIGRVYDSLVLHMERMVVTLCEQNGLMAHLRSTRSFKSVCPESYSSTVGIVRRMLQLYEDCKNDLVTIDDMLKGQISKMKRRHARVKQAIHQSNAPARRGRGSRASFVGELPTISAE</sequence>
<evidence type="ECO:0000256" key="1">
    <source>
        <dbReference type="ARBA" id="ARBA00022826"/>
    </source>
</evidence>
<feature type="repeat" description="ANK" evidence="3">
    <location>
        <begin position="1134"/>
        <end position="1166"/>
    </location>
</feature>
<feature type="region of interest" description="Disordered" evidence="4">
    <location>
        <begin position="217"/>
        <end position="263"/>
    </location>
</feature>
<dbReference type="SUPFAM" id="SSF48403">
    <property type="entry name" value="Ankyrin repeat"/>
    <property type="match status" value="2"/>
</dbReference>
<dbReference type="SMART" id="SM00100">
    <property type="entry name" value="cNMP"/>
    <property type="match status" value="2"/>
</dbReference>
<dbReference type="GO" id="GO:0034702">
    <property type="term" value="C:monoatomic ion channel complex"/>
    <property type="evidence" value="ECO:0007669"/>
    <property type="project" value="UniProtKB-KW"/>
</dbReference>
<evidence type="ECO:0000313" key="8">
    <source>
        <dbReference type="Proteomes" id="UP001190700"/>
    </source>
</evidence>
<dbReference type="Pfam" id="PF00027">
    <property type="entry name" value="cNMP_binding"/>
    <property type="match status" value="1"/>
</dbReference>
<dbReference type="SUPFAM" id="SSF81324">
    <property type="entry name" value="Voltage-gated potassium channels"/>
    <property type="match status" value="2"/>
</dbReference>
<feature type="transmembrane region" description="Helical" evidence="5">
    <location>
        <begin position="601"/>
        <end position="624"/>
    </location>
</feature>
<accession>A0AAE0GUU4</accession>
<comment type="caution">
    <text evidence="7">The sequence shown here is derived from an EMBL/GenBank/DDBJ whole genome shotgun (WGS) entry which is preliminary data.</text>
</comment>
<dbReference type="SMART" id="SM00248">
    <property type="entry name" value="ANK"/>
    <property type="match status" value="11"/>
</dbReference>
<dbReference type="Gene3D" id="2.60.120.10">
    <property type="entry name" value="Jelly Rolls"/>
    <property type="match status" value="2"/>
</dbReference>
<proteinExistence type="predicted"/>
<dbReference type="CDD" id="cd00038">
    <property type="entry name" value="CAP_ED"/>
    <property type="match status" value="2"/>
</dbReference>
<keyword evidence="5" id="KW-0812">Transmembrane</keyword>
<feature type="region of interest" description="Disordered" evidence="4">
    <location>
        <begin position="2197"/>
        <end position="2219"/>
    </location>
</feature>
<keyword evidence="2" id="KW-0813">Transport</keyword>
<dbReference type="InterPro" id="IPR018490">
    <property type="entry name" value="cNMP-bd_dom_sf"/>
</dbReference>
<evidence type="ECO:0000256" key="3">
    <source>
        <dbReference type="PROSITE-ProRule" id="PRU00023"/>
    </source>
</evidence>
<feature type="transmembrane region" description="Helical" evidence="5">
    <location>
        <begin position="520"/>
        <end position="538"/>
    </location>
</feature>
<dbReference type="PROSITE" id="PS50088">
    <property type="entry name" value="ANK_REPEAT"/>
    <property type="match status" value="3"/>
</dbReference>
<keyword evidence="1" id="KW-0630">Potassium</keyword>
<keyword evidence="5" id="KW-0472">Membrane</keyword>
<dbReference type="Gene3D" id="1.10.287.70">
    <property type="match status" value="2"/>
</dbReference>
<dbReference type="InterPro" id="IPR045319">
    <property type="entry name" value="KAT/AKT"/>
</dbReference>
<keyword evidence="8" id="KW-1185">Reference proteome</keyword>
<feature type="domain" description="Cyclic nucleotide-binding" evidence="6">
    <location>
        <begin position="703"/>
        <end position="811"/>
    </location>
</feature>
<dbReference type="InterPro" id="IPR000595">
    <property type="entry name" value="cNMP-bd_dom"/>
</dbReference>
<feature type="compositionally biased region" description="Low complexity" evidence="4">
    <location>
        <begin position="1384"/>
        <end position="1399"/>
    </location>
</feature>
<evidence type="ECO:0000256" key="2">
    <source>
        <dbReference type="ARBA" id="ARBA00022882"/>
    </source>
</evidence>
<feature type="transmembrane region" description="Helical" evidence="5">
    <location>
        <begin position="1958"/>
        <end position="1978"/>
    </location>
</feature>
<keyword evidence="2" id="KW-0407">Ion channel</keyword>
<organism evidence="7 8">
    <name type="scientific">Cymbomonas tetramitiformis</name>
    <dbReference type="NCBI Taxonomy" id="36881"/>
    <lineage>
        <taxon>Eukaryota</taxon>
        <taxon>Viridiplantae</taxon>
        <taxon>Chlorophyta</taxon>
        <taxon>Pyramimonadophyceae</taxon>
        <taxon>Pyramimonadales</taxon>
        <taxon>Pyramimonadaceae</taxon>
        <taxon>Cymbomonas</taxon>
    </lineage>
</organism>
<keyword evidence="2" id="KW-0851">Voltage-gated channel</keyword>
<dbReference type="PANTHER" id="PTHR45743">
    <property type="entry name" value="POTASSIUM CHANNEL AKT1"/>
    <property type="match status" value="1"/>
</dbReference>
<evidence type="ECO:0000256" key="4">
    <source>
        <dbReference type="SAM" id="MobiDB-lite"/>
    </source>
</evidence>
<feature type="repeat" description="ANK" evidence="3">
    <location>
        <begin position="2276"/>
        <end position="2308"/>
    </location>
</feature>
<dbReference type="EMBL" id="LGRX02002266">
    <property type="protein sequence ID" value="KAK3284501.1"/>
    <property type="molecule type" value="Genomic_DNA"/>
</dbReference>
<feature type="transmembrane region" description="Helical" evidence="5">
    <location>
        <begin position="1780"/>
        <end position="1806"/>
    </location>
</feature>
<dbReference type="Pfam" id="PF12796">
    <property type="entry name" value="Ank_2"/>
    <property type="match status" value="2"/>
</dbReference>
<protein>
    <recommendedName>
        <fullName evidence="6">Cyclic nucleotide-binding domain-containing protein</fullName>
    </recommendedName>
</protein>
<feature type="region of interest" description="Disordered" evidence="4">
    <location>
        <begin position="1"/>
        <end position="122"/>
    </location>
</feature>
<feature type="compositionally biased region" description="Basic and acidic residues" evidence="4">
    <location>
        <begin position="323"/>
        <end position="340"/>
    </location>
</feature>
<evidence type="ECO:0000259" key="6">
    <source>
        <dbReference type="PROSITE" id="PS50042"/>
    </source>
</evidence>
<feature type="compositionally biased region" description="Acidic residues" evidence="4">
    <location>
        <begin position="67"/>
        <end position="80"/>
    </location>
</feature>
<dbReference type="InterPro" id="IPR036770">
    <property type="entry name" value="Ankyrin_rpt-contain_sf"/>
</dbReference>
<feature type="transmembrane region" description="Helical" evidence="5">
    <location>
        <begin position="1880"/>
        <end position="1900"/>
    </location>
</feature>
<keyword evidence="1" id="KW-0633">Potassium transport</keyword>
<feature type="domain" description="Cyclic nucleotide-binding" evidence="6">
    <location>
        <begin position="2065"/>
        <end position="2189"/>
    </location>
</feature>
<feature type="transmembrane region" description="Helical" evidence="5">
    <location>
        <begin position="384"/>
        <end position="402"/>
    </location>
</feature>
<dbReference type="PROSITE" id="PS50042">
    <property type="entry name" value="CNMP_BINDING_3"/>
    <property type="match status" value="2"/>
</dbReference>
<dbReference type="InterPro" id="IPR002110">
    <property type="entry name" value="Ankyrin_rpt"/>
</dbReference>